<dbReference type="RefSeq" id="WP_344079334.1">
    <property type="nucleotide sequence ID" value="NZ_BAAALS010000008.1"/>
</dbReference>
<keyword evidence="4" id="KW-0489">Methyltransferase</keyword>
<dbReference type="InterPro" id="IPR023370">
    <property type="entry name" value="TrmO-like_N"/>
</dbReference>
<protein>
    <submittedName>
        <fullName evidence="4">SAM-dependent methyltransferase</fullName>
    </submittedName>
</protein>
<dbReference type="Pfam" id="PF01980">
    <property type="entry name" value="TrmO_N"/>
    <property type="match status" value="1"/>
</dbReference>
<comment type="similarity">
    <text evidence="2">Belongs to the tRNA methyltransferase O family.</text>
</comment>
<evidence type="ECO:0000259" key="3">
    <source>
        <dbReference type="PROSITE" id="PS51668"/>
    </source>
</evidence>
<reference evidence="5" key="1">
    <citation type="journal article" date="2019" name="Int. J. Syst. Evol. Microbiol.">
        <title>The Global Catalogue of Microorganisms (GCM) 10K type strain sequencing project: providing services to taxonomists for standard genome sequencing and annotation.</title>
        <authorList>
            <consortium name="The Broad Institute Genomics Platform"/>
            <consortium name="The Broad Institute Genome Sequencing Center for Infectious Disease"/>
            <person name="Wu L."/>
            <person name="Ma J."/>
        </authorList>
    </citation>
    <scope>NUCLEOTIDE SEQUENCE [LARGE SCALE GENOMIC DNA]</scope>
    <source>
        <strain evidence="5">JCM 13249</strain>
    </source>
</reference>
<gene>
    <name evidence="4" type="ORF">GCM10009681_20730</name>
</gene>
<name>A0ABP4WB45_9ACTN</name>
<dbReference type="GO" id="GO:0008168">
    <property type="term" value="F:methyltransferase activity"/>
    <property type="evidence" value="ECO:0007669"/>
    <property type="project" value="UniProtKB-KW"/>
</dbReference>
<dbReference type="SUPFAM" id="SSF118196">
    <property type="entry name" value="YaeB-like"/>
    <property type="match status" value="1"/>
</dbReference>
<evidence type="ECO:0000256" key="1">
    <source>
        <dbReference type="ARBA" id="ARBA00022691"/>
    </source>
</evidence>
<organism evidence="4 5">
    <name type="scientific">Luedemannella helvata</name>
    <dbReference type="NCBI Taxonomy" id="349315"/>
    <lineage>
        <taxon>Bacteria</taxon>
        <taxon>Bacillati</taxon>
        <taxon>Actinomycetota</taxon>
        <taxon>Actinomycetes</taxon>
        <taxon>Micromonosporales</taxon>
        <taxon>Micromonosporaceae</taxon>
        <taxon>Luedemannella</taxon>
    </lineage>
</organism>
<dbReference type="Gene3D" id="2.40.30.70">
    <property type="entry name" value="YaeB-like"/>
    <property type="match status" value="1"/>
</dbReference>
<keyword evidence="5" id="KW-1185">Reference proteome</keyword>
<keyword evidence="4" id="KW-0808">Transferase</keyword>
<proteinExistence type="inferred from homology"/>
<dbReference type="InterPro" id="IPR036413">
    <property type="entry name" value="YaeB-like_sf"/>
</dbReference>
<evidence type="ECO:0000313" key="5">
    <source>
        <dbReference type="Proteomes" id="UP001500655"/>
    </source>
</evidence>
<feature type="domain" description="TsaA-like" evidence="3">
    <location>
        <begin position="18"/>
        <end position="151"/>
    </location>
</feature>
<dbReference type="PANTHER" id="PTHR12818">
    <property type="entry name" value="TRNA (ADENINE(37)-N6)-METHYLTRANSFERASE"/>
    <property type="match status" value="1"/>
</dbReference>
<sequence length="166" mass="18150">MSEPVIGSGPDHDGVITMEPIGQVVGGRGEPYHDHWAPETAVIRIRADRFTPAAIVGLAEFSHLEVVFFFDKVDPDAIEYGARHPRGNTDWPKVGIFAHRGPNRPNRIGVSRCALLAVDGLDLHVGGLDAIDGTPVLDVKPYISGFGPRGEVREPAWAEDLMRVYY</sequence>
<evidence type="ECO:0000313" key="4">
    <source>
        <dbReference type="EMBL" id="GAA1749381.1"/>
    </source>
</evidence>
<dbReference type="EMBL" id="BAAALS010000008">
    <property type="protein sequence ID" value="GAA1749381.1"/>
    <property type="molecule type" value="Genomic_DNA"/>
</dbReference>
<keyword evidence="1" id="KW-0949">S-adenosyl-L-methionine</keyword>
<comment type="caution">
    <text evidence="4">The sequence shown here is derived from an EMBL/GenBank/DDBJ whole genome shotgun (WGS) entry which is preliminary data.</text>
</comment>
<dbReference type="CDD" id="cd09281">
    <property type="entry name" value="UPF0066"/>
    <property type="match status" value="1"/>
</dbReference>
<dbReference type="Proteomes" id="UP001500655">
    <property type="component" value="Unassembled WGS sequence"/>
</dbReference>
<dbReference type="InterPro" id="IPR040372">
    <property type="entry name" value="YaeB-like"/>
</dbReference>
<evidence type="ECO:0000256" key="2">
    <source>
        <dbReference type="ARBA" id="ARBA00033753"/>
    </source>
</evidence>
<dbReference type="PROSITE" id="PS51668">
    <property type="entry name" value="TSAA_2"/>
    <property type="match status" value="1"/>
</dbReference>
<dbReference type="PANTHER" id="PTHR12818:SF0">
    <property type="entry name" value="TRNA (ADENINE(37)-N6)-METHYLTRANSFERASE"/>
    <property type="match status" value="1"/>
</dbReference>
<dbReference type="InterPro" id="IPR036414">
    <property type="entry name" value="YaeB_N_sf"/>
</dbReference>
<accession>A0ABP4WB45</accession>
<dbReference type="GO" id="GO:0032259">
    <property type="term" value="P:methylation"/>
    <property type="evidence" value="ECO:0007669"/>
    <property type="project" value="UniProtKB-KW"/>
</dbReference>